<dbReference type="InterPro" id="IPR000281">
    <property type="entry name" value="HTH_RpiR"/>
</dbReference>
<dbReference type="Gene3D" id="3.40.50.10490">
    <property type="entry name" value="Glucose-6-phosphate isomerase like protein, domain 1"/>
    <property type="match status" value="1"/>
</dbReference>
<dbReference type="GO" id="GO:0097367">
    <property type="term" value="F:carbohydrate derivative binding"/>
    <property type="evidence" value="ECO:0007669"/>
    <property type="project" value="InterPro"/>
</dbReference>
<dbReference type="Proteomes" id="UP000051789">
    <property type="component" value="Unassembled WGS sequence"/>
</dbReference>
<dbReference type="InterPro" id="IPR035472">
    <property type="entry name" value="RpiR-like_SIS"/>
</dbReference>
<evidence type="ECO:0000256" key="3">
    <source>
        <dbReference type="ARBA" id="ARBA00023163"/>
    </source>
</evidence>
<keyword evidence="7" id="KW-1185">Reference proteome</keyword>
<comment type="caution">
    <text evidence="6">The sequence shown here is derived from an EMBL/GenBank/DDBJ whole genome shotgun (WGS) entry which is preliminary data.</text>
</comment>
<organism evidence="6 7">
    <name type="scientific">Lacticaseibacillus thailandensis DSM 22698 = JCM 13996</name>
    <dbReference type="NCBI Taxonomy" id="1423810"/>
    <lineage>
        <taxon>Bacteria</taxon>
        <taxon>Bacillati</taxon>
        <taxon>Bacillota</taxon>
        <taxon>Bacilli</taxon>
        <taxon>Lactobacillales</taxon>
        <taxon>Lactobacillaceae</taxon>
        <taxon>Lacticaseibacillus</taxon>
    </lineage>
</organism>
<dbReference type="InterPro" id="IPR046348">
    <property type="entry name" value="SIS_dom_sf"/>
</dbReference>
<gene>
    <name evidence="6" type="ORF">FD19_GL000763</name>
</gene>
<dbReference type="InterPro" id="IPR036388">
    <property type="entry name" value="WH-like_DNA-bd_sf"/>
</dbReference>
<dbReference type="RefSeq" id="WP_056969863.1">
    <property type="nucleotide sequence ID" value="NZ_AYZK01000010.1"/>
</dbReference>
<dbReference type="PROSITE" id="PS51071">
    <property type="entry name" value="HTH_RPIR"/>
    <property type="match status" value="1"/>
</dbReference>
<name>A0A0R2CFL9_9LACO</name>
<evidence type="ECO:0000256" key="1">
    <source>
        <dbReference type="ARBA" id="ARBA00023015"/>
    </source>
</evidence>
<dbReference type="SUPFAM" id="SSF46689">
    <property type="entry name" value="Homeodomain-like"/>
    <property type="match status" value="1"/>
</dbReference>
<evidence type="ECO:0000259" key="5">
    <source>
        <dbReference type="PROSITE" id="PS51464"/>
    </source>
</evidence>
<accession>A0A0R2CFL9</accession>
<feature type="domain" description="HTH rpiR-type" evidence="4">
    <location>
        <begin position="1"/>
        <end position="77"/>
    </location>
</feature>
<dbReference type="Pfam" id="PF01418">
    <property type="entry name" value="HTH_6"/>
    <property type="match status" value="1"/>
</dbReference>
<dbReference type="AlphaFoldDB" id="A0A0R2CFL9"/>
<dbReference type="InterPro" id="IPR001347">
    <property type="entry name" value="SIS_dom"/>
</dbReference>
<keyword evidence="3" id="KW-0804">Transcription</keyword>
<reference evidence="6 7" key="1">
    <citation type="journal article" date="2015" name="Genome Announc.">
        <title>Expanding the biotechnology potential of lactobacilli through comparative genomics of 213 strains and associated genera.</title>
        <authorList>
            <person name="Sun Z."/>
            <person name="Harris H.M."/>
            <person name="McCann A."/>
            <person name="Guo C."/>
            <person name="Argimon S."/>
            <person name="Zhang W."/>
            <person name="Yang X."/>
            <person name="Jeffery I.B."/>
            <person name="Cooney J.C."/>
            <person name="Kagawa T.F."/>
            <person name="Liu W."/>
            <person name="Song Y."/>
            <person name="Salvetti E."/>
            <person name="Wrobel A."/>
            <person name="Rasinkangas P."/>
            <person name="Parkhill J."/>
            <person name="Rea M.C."/>
            <person name="O'Sullivan O."/>
            <person name="Ritari J."/>
            <person name="Douillard F.P."/>
            <person name="Paul Ross R."/>
            <person name="Yang R."/>
            <person name="Briner A.E."/>
            <person name="Felis G.E."/>
            <person name="de Vos W.M."/>
            <person name="Barrangou R."/>
            <person name="Klaenhammer T.R."/>
            <person name="Caufield P.W."/>
            <person name="Cui Y."/>
            <person name="Zhang H."/>
            <person name="O'Toole P.W."/>
        </authorList>
    </citation>
    <scope>NUCLEOTIDE SEQUENCE [LARGE SCALE GENOMIC DNA]</scope>
    <source>
        <strain evidence="6 7">DSM 22698</strain>
    </source>
</reference>
<dbReference type="GO" id="GO:0003677">
    <property type="term" value="F:DNA binding"/>
    <property type="evidence" value="ECO:0007669"/>
    <property type="project" value="UniProtKB-KW"/>
</dbReference>
<dbReference type="Pfam" id="PF01380">
    <property type="entry name" value="SIS"/>
    <property type="match status" value="1"/>
</dbReference>
<evidence type="ECO:0000313" key="7">
    <source>
        <dbReference type="Proteomes" id="UP000051789"/>
    </source>
</evidence>
<proteinExistence type="predicted"/>
<keyword evidence="2" id="KW-0238">DNA-binding</keyword>
<dbReference type="STRING" id="1423810.FD19_GL000763"/>
<dbReference type="EMBL" id="AYZK01000010">
    <property type="protein sequence ID" value="KRM86435.1"/>
    <property type="molecule type" value="Genomic_DNA"/>
</dbReference>
<protein>
    <submittedName>
        <fullName evidence="6">RpiR family transcriptional regulator</fullName>
    </submittedName>
</protein>
<keyword evidence="1" id="KW-0805">Transcription regulation</keyword>
<dbReference type="GO" id="GO:1901135">
    <property type="term" value="P:carbohydrate derivative metabolic process"/>
    <property type="evidence" value="ECO:0007669"/>
    <property type="project" value="InterPro"/>
</dbReference>
<dbReference type="PANTHER" id="PTHR30514:SF10">
    <property type="entry name" value="MURR_RPIR FAMILY TRANSCRIPTIONAL REGULATOR"/>
    <property type="match status" value="1"/>
</dbReference>
<dbReference type="SUPFAM" id="SSF53697">
    <property type="entry name" value="SIS domain"/>
    <property type="match status" value="1"/>
</dbReference>
<dbReference type="GO" id="GO:0003700">
    <property type="term" value="F:DNA-binding transcription factor activity"/>
    <property type="evidence" value="ECO:0007669"/>
    <property type="project" value="InterPro"/>
</dbReference>
<dbReference type="PANTHER" id="PTHR30514">
    <property type="entry name" value="GLUCOKINASE"/>
    <property type="match status" value="1"/>
</dbReference>
<dbReference type="InterPro" id="IPR009057">
    <property type="entry name" value="Homeodomain-like_sf"/>
</dbReference>
<dbReference type="Gene3D" id="1.10.10.10">
    <property type="entry name" value="Winged helix-like DNA-binding domain superfamily/Winged helix DNA-binding domain"/>
    <property type="match status" value="1"/>
</dbReference>
<evidence type="ECO:0000256" key="2">
    <source>
        <dbReference type="ARBA" id="ARBA00023125"/>
    </source>
</evidence>
<dbReference type="InterPro" id="IPR047640">
    <property type="entry name" value="RpiR-like"/>
</dbReference>
<sequence>MTVKGTIASMGDELSVAEHKVAEYILQFPENVLLMNGQQLAQAAGTSAPTVSRLVKHLGFKTYTQLKVQLSADQGAGTDEFDGDEEIRADESLHSITTKLLKNAERSLHETIDQVHEDTINNLVKQLEQADIILCFRVGASYLVAQNIAQKWSRIGCNVIASDDLNQLLPSVVDSNKKILFWFISNSGESPEAVMGARMARQHAVITVGLTRLGENSLARNVDILVQTSQPAEATVRFAATQSLHAQFMLIDTIYYAYVSKHYQNSKRRILDSRSLLAEYKRRFMNSTHN</sequence>
<dbReference type="PATRIC" id="fig|1423810.4.peg.778"/>
<dbReference type="PROSITE" id="PS51464">
    <property type="entry name" value="SIS"/>
    <property type="match status" value="1"/>
</dbReference>
<evidence type="ECO:0000259" key="4">
    <source>
        <dbReference type="PROSITE" id="PS51071"/>
    </source>
</evidence>
<feature type="domain" description="SIS" evidence="5">
    <location>
        <begin position="123"/>
        <end position="264"/>
    </location>
</feature>
<dbReference type="CDD" id="cd05013">
    <property type="entry name" value="SIS_RpiR"/>
    <property type="match status" value="1"/>
</dbReference>
<evidence type="ECO:0000313" key="6">
    <source>
        <dbReference type="EMBL" id="KRM86435.1"/>
    </source>
</evidence>